<feature type="domain" description="Transposase IS204/IS1001/IS1096/IS1165 DDE" evidence="1">
    <location>
        <begin position="65"/>
        <end position="102"/>
    </location>
</feature>
<evidence type="ECO:0000313" key="2">
    <source>
        <dbReference type="EMBL" id="KUN76588.1"/>
    </source>
</evidence>
<dbReference type="AlphaFoldDB" id="A0A117R8B4"/>
<evidence type="ECO:0000313" key="3">
    <source>
        <dbReference type="Proteomes" id="UP000052982"/>
    </source>
</evidence>
<dbReference type="Pfam" id="PF01610">
    <property type="entry name" value="DDE_Tnp_ISL3"/>
    <property type="match status" value="1"/>
</dbReference>
<dbReference type="PANTHER" id="PTHR33498:SF1">
    <property type="entry name" value="TRANSPOSASE FOR INSERTION SEQUENCE ELEMENT IS1557"/>
    <property type="match status" value="1"/>
</dbReference>
<evidence type="ECO:0000259" key="1">
    <source>
        <dbReference type="Pfam" id="PF01610"/>
    </source>
</evidence>
<accession>A0A117R8B4</accession>
<dbReference type="RefSeq" id="WP_055638121.1">
    <property type="nucleotide sequence ID" value="NZ_KQ948781.1"/>
</dbReference>
<dbReference type="STRING" id="1943.AQJ64_37095"/>
<dbReference type="EMBL" id="LMWW01000065">
    <property type="protein sequence ID" value="KUN76588.1"/>
    <property type="molecule type" value="Genomic_DNA"/>
</dbReference>
<reference evidence="2 3" key="1">
    <citation type="submission" date="2015-10" db="EMBL/GenBank/DDBJ databases">
        <title>Draft genome sequence of Streptomyces griseoruber DSM 40281, type strain for the species Streptomyces griseoruber.</title>
        <authorList>
            <person name="Ruckert C."/>
            <person name="Winkler A."/>
            <person name="Kalinowski J."/>
            <person name="Kampfer P."/>
            <person name="Glaeser S."/>
        </authorList>
    </citation>
    <scope>NUCLEOTIDE SEQUENCE [LARGE SCALE GENOMIC DNA]</scope>
    <source>
        <strain evidence="2 3">DSM 40281</strain>
    </source>
</reference>
<proteinExistence type="predicted"/>
<dbReference type="PANTHER" id="PTHR33498">
    <property type="entry name" value="TRANSPOSASE FOR INSERTION SEQUENCE ELEMENT IS1557"/>
    <property type="match status" value="1"/>
</dbReference>
<dbReference type="InterPro" id="IPR047951">
    <property type="entry name" value="Transpos_ISL3"/>
</dbReference>
<protein>
    <recommendedName>
        <fullName evidence="1">Transposase IS204/IS1001/IS1096/IS1165 DDE domain-containing protein</fullName>
    </recommendedName>
</protein>
<dbReference type="OrthoDB" id="3238779at2"/>
<comment type="caution">
    <text evidence="2">The sequence shown here is derived from an EMBL/GenBank/DDBJ whole genome shotgun (WGS) entry which is preliminary data.</text>
</comment>
<dbReference type="Proteomes" id="UP000052982">
    <property type="component" value="Unassembled WGS sequence"/>
</dbReference>
<sequence length="104" mass="11457">MTESYRRFRLGLKEWLTTVAVELGGRAGERLCRNLNLPAGRTCLVGLLVGLLVEPLAPERAPRVLGVDEFAFRRGSRYGTILVDVEAGRVVDVLPDRTSETFAA</sequence>
<keyword evidence="3" id="KW-1185">Reference proteome</keyword>
<name>A0A117R8B4_9ACTN</name>
<dbReference type="InterPro" id="IPR002560">
    <property type="entry name" value="Transposase_DDE"/>
</dbReference>
<organism evidence="2 3">
    <name type="scientific">Streptomyces griseoruber</name>
    <dbReference type="NCBI Taxonomy" id="1943"/>
    <lineage>
        <taxon>Bacteria</taxon>
        <taxon>Bacillati</taxon>
        <taxon>Actinomycetota</taxon>
        <taxon>Actinomycetes</taxon>
        <taxon>Kitasatosporales</taxon>
        <taxon>Streptomycetaceae</taxon>
        <taxon>Streptomyces</taxon>
    </lineage>
</organism>
<gene>
    <name evidence="2" type="ORF">AQJ64_37095</name>
</gene>